<keyword evidence="8" id="KW-1185">Reference proteome</keyword>
<evidence type="ECO:0000259" key="6">
    <source>
        <dbReference type="SMART" id="SM00226"/>
    </source>
</evidence>
<keyword evidence="4" id="KW-0904">Protein phosphatase</keyword>
<evidence type="ECO:0000256" key="2">
    <source>
        <dbReference type="ARBA" id="ARBA00013064"/>
    </source>
</evidence>
<organism evidence="7 8">
    <name type="scientific">Gilvimarinus xylanilyticus</name>
    <dbReference type="NCBI Taxonomy" id="2944139"/>
    <lineage>
        <taxon>Bacteria</taxon>
        <taxon>Pseudomonadati</taxon>
        <taxon>Pseudomonadota</taxon>
        <taxon>Gammaproteobacteria</taxon>
        <taxon>Cellvibrionales</taxon>
        <taxon>Cellvibrionaceae</taxon>
        <taxon>Gilvimarinus</taxon>
    </lineage>
</organism>
<sequence length="160" mass="17515">MTVNVLFVCLGNICRSPTAEGLFRAELARTGRVDDVFIDSAGTGAWHVGKAPDARAIAAAAERGIDLRSLRARQVDEADFENFDYILAMDESNLQDLAMLKPADFKGELRLFLDYAGGSAEREVPDPYYGGEEGFAHVLDLVEQAAQGLLADIKQRHLSR</sequence>
<feature type="active site" evidence="5">
    <location>
        <position position="15"/>
    </location>
</feature>
<dbReference type="PANTHER" id="PTHR11717">
    <property type="entry name" value="LOW MOLECULAR WEIGHT PROTEIN TYROSINE PHOSPHATASE"/>
    <property type="match status" value="1"/>
</dbReference>
<evidence type="ECO:0000256" key="4">
    <source>
        <dbReference type="ARBA" id="ARBA00022912"/>
    </source>
</evidence>
<dbReference type="InterPro" id="IPR017867">
    <property type="entry name" value="Tyr_phospatase_low_mol_wt"/>
</dbReference>
<accession>A0A9X2KTI0</accession>
<dbReference type="AlphaFoldDB" id="A0A9X2KTI0"/>
<dbReference type="Pfam" id="PF01451">
    <property type="entry name" value="LMWPc"/>
    <property type="match status" value="1"/>
</dbReference>
<name>A0A9X2KTI0_9GAMM</name>
<reference evidence="7" key="1">
    <citation type="submission" date="2022-05" db="EMBL/GenBank/DDBJ databases">
        <authorList>
            <person name="Sun H.-N."/>
        </authorList>
    </citation>
    <scope>NUCLEOTIDE SEQUENCE</scope>
    <source>
        <strain evidence="7">HB14</strain>
    </source>
</reference>
<dbReference type="FunFam" id="3.40.50.2300:FF:000113">
    <property type="entry name" value="Low molecular weight protein-tyrosine-phosphatase"/>
    <property type="match status" value="1"/>
</dbReference>
<dbReference type="SUPFAM" id="SSF52788">
    <property type="entry name" value="Phosphotyrosine protein phosphatases I"/>
    <property type="match status" value="1"/>
</dbReference>
<evidence type="ECO:0000313" key="7">
    <source>
        <dbReference type="EMBL" id="MCP8898783.1"/>
    </source>
</evidence>
<dbReference type="Proteomes" id="UP001139319">
    <property type="component" value="Unassembled WGS sequence"/>
</dbReference>
<dbReference type="SMART" id="SM00226">
    <property type="entry name" value="LMWPc"/>
    <property type="match status" value="1"/>
</dbReference>
<dbReference type="EC" id="3.1.3.48" evidence="2"/>
<dbReference type="GO" id="GO:0004725">
    <property type="term" value="F:protein tyrosine phosphatase activity"/>
    <property type="evidence" value="ECO:0007669"/>
    <property type="project" value="UniProtKB-EC"/>
</dbReference>
<evidence type="ECO:0000256" key="1">
    <source>
        <dbReference type="ARBA" id="ARBA00011063"/>
    </source>
</evidence>
<keyword evidence="3" id="KW-0378">Hydrolase</keyword>
<feature type="active site" description="Proton donor" evidence="5">
    <location>
        <position position="126"/>
    </location>
</feature>
<comment type="caution">
    <text evidence="7">The sequence shown here is derived from an EMBL/GenBank/DDBJ whole genome shotgun (WGS) entry which is preliminary data.</text>
</comment>
<dbReference type="PANTHER" id="PTHR11717:SF7">
    <property type="entry name" value="LOW MOLECULAR WEIGHT PHOSPHOTYROSINE PROTEIN PHOSPHATASE"/>
    <property type="match status" value="1"/>
</dbReference>
<dbReference type="InterPro" id="IPR050438">
    <property type="entry name" value="LMW_PTPase"/>
</dbReference>
<evidence type="ECO:0000256" key="3">
    <source>
        <dbReference type="ARBA" id="ARBA00022801"/>
    </source>
</evidence>
<dbReference type="Gene3D" id="3.40.50.2300">
    <property type="match status" value="1"/>
</dbReference>
<dbReference type="CDD" id="cd16343">
    <property type="entry name" value="LMWPTP"/>
    <property type="match status" value="1"/>
</dbReference>
<dbReference type="InterPro" id="IPR023485">
    <property type="entry name" value="Ptyr_pPase"/>
</dbReference>
<evidence type="ECO:0000313" key="8">
    <source>
        <dbReference type="Proteomes" id="UP001139319"/>
    </source>
</evidence>
<gene>
    <name evidence="7" type="ORF">M6D89_05665</name>
</gene>
<dbReference type="PRINTS" id="PR00719">
    <property type="entry name" value="LMWPTPASE"/>
</dbReference>
<dbReference type="RefSeq" id="WP_253967052.1">
    <property type="nucleotide sequence ID" value="NZ_JAMFTH010000001.1"/>
</dbReference>
<dbReference type="EMBL" id="JAMFTH010000001">
    <property type="protein sequence ID" value="MCP8898783.1"/>
    <property type="molecule type" value="Genomic_DNA"/>
</dbReference>
<proteinExistence type="inferred from homology"/>
<protein>
    <recommendedName>
        <fullName evidence="2">protein-tyrosine-phosphatase</fullName>
        <ecNumber evidence="2">3.1.3.48</ecNumber>
    </recommendedName>
</protein>
<reference evidence="7" key="2">
    <citation type="submission" date="2023-01" db="EMBL/GenBank/DDBJ databases">
        <title>Gilvimarinus xylanilyticus HB14 isolated from Caulerpa lentillifera aquaculture base in Hainan, China.</title>
        <authorList>
            <person name="Zhang Y.-J."/>
        </authorList>
    </citation>
    <scope>NUCLEOTIDE SEQUENCE</scope>
    <source>
        <strain evidence="7">HB14</strain>
    </source>
</reference>
<comment type="similarity">
    <text evidence="1">Belongs to the low molecular weight phosphotyrosine protein phosphatase family.</text>
</comment>
<evidence type="ECO:0000256" key="5">
    <source>
        <dbReference type="PIRSR" id="PIRSR617867-1"/>
    </source>
</evidence>
<feature type="domain" description="Phosphotyrosine protein phosphatase I" evidence="6">
    <location>
        <begin position="3"/>
        <end position="152"/>
    </location>
</feature>
<feature type="active site" description="Nucleophile" evidence="5">
    <location>
        <position position="9"/>
    </location>
</feature>
<dbReference type="InterPro" id="IPR036196">
    <property type="entry name" value="Ptyr_pPase_sf"/>
</dbReference>